<protein>
    <recommendedName>
        <fullName evidence="4">Pyrroline-5-carboxylate reductase</fullName>
        <shortName evidence="4">P5C reductase</shortName>
        <shortName evidence="4">P5CR</shortName>
        <ecNumber evidence="4">1.5.1.2</ecNumber>
    </recommendedName>
    <alternativeName>
        <fullName evidence="4">PCA reductase</fullName>
    </alternativeName>
</protein>
<dbReference type="KEGG" id="eli:ELI_01840"/>
<dbReference type="GO" id="GO:0004735">
    <property type="term" value="F:pyrroline-5-carboxylate reductase activity"/>
    <property type="evidence" value="ECO:0007669"/>
    <property type="project" value="UniProtKB-UniRule"/>
</dbReference>
<dbReference type="SUPFAM" id="SSF48179">
    <property type="entry name" value="6-phosphogluconate dehydrogenase C-terminal domain-like"/>
    <property type="match status" value="1"/>
</dbReference>
<evidence type="ECO:0000313" key="8">
    <source>
        <dbReference type="Proteomes" id="UP000008808"/>
    </source>
</evidence>
<dbReference type="Pfam" id="PF14748">
    <property type="entry name" value="P5CR_dimer"/>
    <property type="match status" value="1"/>
</dbReference>
<dbReference type="InterPro" id="IPR053790">
    <property type="entry name" value="P5CR-like_CS"/>
</dbReference>
<accession>Q2NCY1</accession>
<dbReference type="HOGENOM" id="CLU_042344_0_2_5"/>
<dbReference type="Proteomes" id="UP000008808">
    <property type="component" value="Chromosome"/>
</dbReference>
<keyword evidence="3 4" id="KW-0560">Oxidoreductase</keyword>
<dbReference type="Gene3D" id="3.40.50.720">
    <property type="entry name" value="NAD(P)-binding Rossmann-like Domain"/>
    <property type="match status" value="1"/>
</dbReference>
<dbReference type="FunFam" id="1.10.3730.10:FF:000001">
    <property type="entry name" value="Pyrroline-5-carboxylate reductase"/>
    <property type="match status" value="1"/>
</dbReference>
<dbReference type="Gene3D" id="1.10.3730.10">
    <property type="entry name" value="ProC C-terminal domain-like"/>
    <property type="match status" value="1"/>
</dbReference>
<dbReference type="eggNOG" id="COG0345">
    <property type="taxonomic scope" value="Bacteria"/>
</dbReference>
<evidence type="ECO:0000256" key="4">
    <source>
        <dbReference type="HAMAP-Rule" id="MF_01925"/>
    </source>
</evidence>
<dbReference type="EMBL" id="CP000157">
    <property type="protein sequence ID" value="ABC62460.1"/>
    <property type="molecule type" value="Genomic_DNA"/>
</dbReference>
<dbReference type="PANTHER" id="PTHR11645">
    <property type="entry name" value="PYRROLINE-5-CARBOXYLATE REDUCTASE"/>
    <property type="match status" value="1"/>
</dbReference>
<dbReference type="HAMAP" id="MF_01925">
    <property type="entry name" value="P5C_reductase"/>
    <property type="match status" value="1"/>
</dbReference>
<comment type="catalytic activity">
    <reaction evidence="4">
        <text>L-proline + NADP(+) = (S)-1-pyrroline-5-carboxylate + NADPH + 2 H(+)</text>
        <dbReference type="Rhea" id="RHEA:14109"/>
        <dbReference type="ChEBI" id="CHEBI:15378"/>
        <dbReference type="ChEBI" id="CHEBI:17388"/>
        <dbReference type="ChEBI" id="CHEBI:57783"/>
        <dbReference type="ChEBI" id="CHEBI:58349"/>
        <dbReference type="ChEBI" id="CHEBI:60039"/>
        <dbReference type="EC" id="1.5.1.2"/>
    </reaction>
</comment>
<dbReference type="AlphaFoldDB" id="Q2NCY1"/>
<dbReference type="InterPro" id="IPR008927">
    <property type="entry name" value="6-PGluconate_DH-like_C_sf"/>
</dbReference>
<comment type="function">
    <text evidence="4">Catalyzes the reduction of 1-pyrroline-5-carboxylate (PCA) to L-proline.</text>
</comment>
<evidence type="ECO:0000259" key="6">
    <source>
        <dbReference type="Pfam" id="PF14748"/>
    </source>
</evidence>
<dbReference type="UniPathway" id="UPA00098">
    <property type="reaction ID" value="UER00361"/>
</dbReference>
<gene>
    <name evidence="4" type="primary">proC</name>
    <name evidence="7" type="ordered locus">ELI_01840</name>
</gene>
<evidence type="ECO:0000256" key="2">
    <source>
        <dbReference type="ARBA" id="ARBA00022857"/>
    </source>
</evidence>
<comment type="pathway">
    <text evidence="4">Amino-acid biosynthesis; L-proline biosynthesis; L-proline from L-glutamate 5-semialdehyde: step 1/1.</text>
</comment>
<proteinExistence type="inferred from homology"/>
<dbReference type="SUPFAM" id="SSF51735">
    <property type="entry name" value="NAD(P)-binding Rossmann-fold domains"/>
    <property type="match status" value="1"/>
</dbReference>
<dbReference type="GO" id="GO:0005737">
    <property type="term" value="C:cytoplasm"/>
    <property type="evidence" value="ECO:0007669"/>
    <property type="project" value="UniProtKB-SubCell"/>
</dbReference>
<dbReference type="InterPro" id="IPR028939">
    <property type="entry name" value="P5C_Rdtase_cat_N"/>
</dbReference>
<keyword evidence="8" id="KW-1185">Reference proteome</keyword>
<keyword evidence="4" id="KW-0028">Amino-acid biosynthesis</keyword>
<comment type="catalytic activity">
    <reaction evidence="4">
        <text>L-proline + NAD(+) = (S)-1-pyrroline-5-carboxylate + NADH + 2 H(+)</text>
        <dbReference type="Rhea" id="RHEA:14105"/>
        <dbReference type="ChEBI" id="CHEBI:15378"/>
        <dbReference type="ChEBI" id="CHEBI:17388"/>
        <dbReference type="ChEBI" id="CHEBI:57540"/>
        <dbReference type="ChEBI" id="CHEBI:57945"/>
        <dbReference type="ChEBI" id="CHEBI:60039"/>
        <dbReference type="EC" id="1.5.1.2"/>
    </reaction>
</comment>
<dbReference type="OrthoDB" id="9805754at2"/>
<dbReference type="InterPro" id="IPR029036">
    <property type="entry name" value="P5CR_dimer"/>
</dbReference>
<sequence length="269" mass="28447">MTDIRNMLIVGFGTMTGAMVEGWLKAGIAPEVFTVYHPRGKDVPEGVRLVTDWPTERFDAVLLGVKPYMLDDVAPGLARAVSDKTVVLSVLAGIELASLRARFPQAEGVVRFMPNLACALGKAPNGLIGEGLSDTQRGMVTDLAEKLGSAEWLEDESRFDLVTALAGSGPGFVYRFIDALAVAGTRLGLDEGQAGRLAIQMVEGAAALAAQSEHSPGELARRVASPGGMTQKGLDVLDENDALVDLLTQTLRAARDRGAEMAAEAREKG</sequence>
<dbReference type="PANTHER" id="PTHR11645:SF0">
    <property type="entry name" value="PYRROLINE-5-CARBOXYLATE REDUCTASE 3"/>
    <property type="match status" value="1"/>
</dbReference>
<evidence type="ECO:0000256" key="1">
    <source>
        <dbReference type="ARBA" id="ARBA00005525"/>
    </source>
</evidence>
<comment type="similarity">
    <text evidence="1 4">Belongs to the pyrroline-5-carboxylate reductase family.</text>
</comment>
<reference evidence="8" key="1">
    <citation type="journal article" date="2009" name="J. Bacteriol.">
        <title>Complete genome sequence of Erythrobacter litoralis HTCC2594.</title>
        <authorList>
            <person name="Oh H.M."/>
            <person name="Giovannoni S.J."/>
            <person name="Ferriera S."/>
            <person name="Johnson J."/>
            <person name="Cho J.C."/>
        </authorList>
    </citation>
    <scope>NUCLEOTIDE SEQUENCE [LARGE SCALE GENOMIC DNA]</scope>
    <source>
        <strain evidence="8">HTCC2594</strain>
    </source>
</reference>
<evidence type="ECO:0000259" key="5">
    <source>
        <dbReference type="Pfam" id="PF03807"/>
    </source>
</evidence>
<dbReference type="GO" id="GO:0055129">
    <property type="term" value="P:L-proline biosynthetic process"/>
    <property type="evidence" value="ECO:0007669"/>
    <property type="project" value="UniProtKB-UniRule"/>
</dbReference>
<name>Q2NCY1_ERYLH</name>
<dbReference type="EC" id="1.5.1.2" evidence="4"/>
<dbReference type="PIRSF" id="PIRSF000193">
    <property type="entry name" value="Pyrrol-5-carb_rd"/>
    <property type="match status" value="1"/>
</dbReference>
<dbReference type="InterPro" id="IPR000304">
    <property type="entry name" value="Pyrroline-COOH_reductase"/>
</dbReference>
<comment type="subcellular location">
    <subcellularLocation>
        <location evidence="4">Cytoplasm</location>
    </subcellularLocation>
</comment>
<dbReference type="InterPro" id="IPR036291">
    <property type="entry name" value="NAD(P)-bd_dom_sf"/>
</dbReference>
<keyword evidence="4" id="KW-0963">Cytoplasm</keyword>
<keyword evidence="4" id="KW-0641">Proline biosynthesis</keyword>
<dbReference type="STRING" id="314225.ELI_01840"/>
<evidence type="ECO:0000256" key="3">
    <source>
        <dbReference type="ARBA" id="ARBA00023002"/>
    </source>
</evidence>
<dbReference type="RefSeq" id="WP_011413336.1">
    <property type="nucleotide sequence ID" value="NC_007722.1"/>
</dbReference>
<organism evidence="7 8">
    <name type="scientific">Erythrobacter litoralis (strain HTCC2594)</name>
    <dbReference type="NCBI Taxonomy" id="314225"/>
    <lineage>
        <taxon>Bacteria</taxon>
        <taxon>Pseudomonadati</taxon>
        <taxon>Pseudomonadota</taxon>
        <taxon>Alphaproteobacteria</taxon>
        <taxon>Sphingomonadales</taxon>
        <taxon>Erythrobacteraceae</taxon>
        <taxon>Erythrobacter/Porphyrobacter group</taxon>
        <taxon>Erythrobacter</taxon>
    </lineage>
</organism>
<dbReference type="Pfam" id="PF03807">
    <property type="entry name" value="F420_oxidored"/>
    <property type="match status" value="1"/>
</dbReference>
<dbReference type="PROSITE" id="PS00521">
    <property type="entry name" value="P5CR"/>
    <property type="match status" value="1"/>
</dbReference>
<keyword evidence="2 4" id="KW-0521">NADP</keyword>
<feature type="domain" description="Pyrroline-5-carboxylate reductase catalytic N-terminal" evidence="5">
    <location>
        <begin position="9"/>
        <end position="93"/>
    </location>
</feature>
<feature type="domain" description="Pyrroline-5-carboxylate reductase dimerisation" evidence="6">
    <location>
        <begin position="156"/>
        <end position="261"/>
    </location>
</feature>
<evidence type="ECO:0000313" key="7">
    <source>
        <dbReference type="EMBL" id="ABC62460.1"/>
    </source>
</evidence>